<evidence type="ECO:0000256" key="6">
    <source>
        <dbReference type="ARBA" id="ARBA00022485"/>
    </source>
</evidence>
<dbReference type="HAMAP" id="MF_02089">
    <property type="entry name" value="QueH"/>
    <property type="match status" value="1"/>
</dbReference>
<evidence type="ECO:0000256" key="15">
    <source>
        <dbReference type="ARBA" id="ARBA00031446"/>
    </source>
</evidence>
<keyword evidence="11 17" id="KW-0408">Iron</keyword>
<feature type="binding site" evidence="17">
    <location>
        <position position="86"/>
    </location>
    <ligand>
        <name>[4Fe-4S] cluster</name>
        <dbReference type="ChEBI" id="CHEBI:49883"/>
    </ligand>
</feature>
<evidence type="ECO:0000256" key="14">
    <source>
        <dbReference type="ARBA" id="ARBA00023284"/>
    </source>
</evidence>
<feature type="disulfide bond" description="Redox-active" evidence="17">
    <location>
        <begin position="163"/>
        <end position="165"/>
    </location>
</feature>
<evidence type="ECO:0000256" key="17">
    <source>
        <dbReference type="HAMAP-Rule" id="MF_02089"/>
    </source>
</evidence>
<gene>
    <name evidence="17" type="primary">queH</name>
    <name evidence="18" type="ORF">ENS29_10085</name>
</gene>
<organism evidence="18">
    <name type="scientific">Desulfatirhabdium butyrativorans</name>
    <dbReference type="NCBI Taxonomy" id="340467"/>
    <lineage>
        <taxon>Bacteria</taxon>
        <taxon>Pseudomonadati</taxon>
        <taxon>Thermodesulfobacteriota</taxon>
        <taxon>Desulfobacteria</taxon>
        <taxon>Desulfobacterales</taxon>
        <taxon>Desulfatirhabdiaceae</taxon>
        <taxon>Desulfatirhabdium</taxon>
    </lineage>
</organism>
<keyword evidence="8 17" id="KW-0479">Metal-binding</keyword>
<evidence type="ECO:0000256" key="4">
    <source>
        <dbReference type="ARBA" id="ARBA00012622"/>
    </source>
</evidence>
<evidence type="ECO:0000256" key="16">
    <source>
        <dbReference type="ARBA" id="ARBA00047415"/>
    </source>
</evidence>
<comment type="pathway">
    <text evidence="2 17">tRNA modification; tRNA-queuosine biosynthesis.</text>
</comment>
<evidence type="ECO:0000256" key="7">
    <source>
        <dbReference type="ARBA" id="ARBA00022694"/>
    </source>
</evidence>
<evidence type="ECO:0000256" key="1">
    <source>
        <dbReference type="ARBA" id="ARBA00002268"/>
    </source>
</evidence>
<evidence type="ECO:0000256" key="5">
    <source>
        <dbReference type="ARBA" id="ARBA00016895"/>
    </source>
</evidence>
<dbReference type="Pfam" id="PF02677">
    <property type="entry name" value="QueH"/>
    <property type="match status" value="1"/>
</dbReference>
<dbReference type="InterPro" id="IPR003828">
    <property type="entry name" value="QueH"/>
</dbReference>
<evidence type="ECO:0000256" key="8">
    <source>
        <dbReference type="ARBA" id="ARBA00022723"/>
    </source>
</evidence>
<reference evidence="18" key="1">
    <citation type="journal article" date="2020" name="mSystems">
        <title>Genome- and Community-Level Interaction Insights into Carbon Utilization and Element Cycling Functions of Hydrothermarchaeota in Hydrothermal Sediment.</title>
        <authorList>
            <person name="Zhou Z."/>
            <person name="Liu Y."/>
            <person name="Xu W."/>
            <person name="Pan J."/>
            <person name="Luo Z.H."/>
            <person name="Li M."/>
        </authorList>
    </citation>
    <scope>NUCLEOTIDE SEQUENCE [LARGE SCALE GENOMIC DNA]</scope>
    <source>
        <strain evidence="18">SpSt-477</strain>
    </source>
</reference>
<evidence type="ECO:0000256" key="9">
    <source>
        <dbReference type="ARBA" id="ARBA00022785"/>
    </source>
</evidence>
<keyword evidence="7 17" id="KW-0819">tRNA processing</keyword>
<keyword evidence="6 17" id="KW-0004">4Fe-4S</keyword>
<feature type="binding site" evidence="17">
    <location>
        <position position="9"/>
    </location>
    <ligand>
        <name>[4Fe-4S] cluster</name>
        <dbReference type="ChEBI" id="CHEBI:49883"/>
    </ligand>
</feature>
<proteinExistence type="inferred from homology"/>
<name>A0A7C4RJ70_9BACT</name>
<keyword evidence="12 17" id="KW-0411">Iron-sulfur</keyword>
<dbReference type="UniPathway" id="UPA00392"/>
<accession>A0A7C4RJ70</accession>
<keyword evidence="14 17" id="KW-0676">Redox-active center</keyword>
<evidence type="ECO:0000256" key="12">
    <source>
        <dbReference type="ARBA" id="ARBA00023014"/>
    </source>
</evidence>
<dbReference type="EMBL" id="DSUH01000233">
    <property type="protein sequence ID" value="HGU33189.1"/>
    <property type="molecule type" value="Genomic_DNA"/>
</dbReference>
<keyword evidence="13 17" id="KW-1015">Disulfide bond</keyword>
<feature type="binding site" evidence="17">
    <location>
        <position position="83"/>
    </location>
    <ligand>
        <name>[4Fe-4S] cluster</name>
        <dbReference type="ChEBI" id="CHEBI:49883"/>
    </ligand>
</feature>
<dbReference type="GO" id="GO:0008616">
    <property type="term" value="P:tRNA queuosine(34) biosynthetic process"/>
    <property type="evidence" value="ECO:0007669"/>
    <property type="project" value="UniProtKB-UniRule"/>
</dbReference>
<dbReference type="GO" id="GO:0046872">
    <property type="term" value="F:metal ion binding"/>
    <property type="evidence" value="ECO:0007669"/>
    <property type="project" value="UniProtKB-KW"/>
</dbReference>
<protein>
    <recommendedName>
        <fullName evidence="5 17">Epoxyqueuosine reductase QueH</fullName>
        <ecNumber evidence="4 17">1.17.99.6</ecNumber>
    </recommendedName>
    <alternativeName>
        <fullName evidence="15 17">Queuosine biosynthesis protein QueH</fullName>
    </alternativeName>
</protein>
<evidence type="ECO:0000256" key="3">
    <source>
        <dbReference type="ARBA" id="ARBA00008207"/>
    </source>
</evidence>
<keyword evidence="10 17" id="KW-0560">Oxidoreductase</keyword>
<evidence type="ECO:0000313" key="18">
    <source>
        <dbReference type="EMBL" id="HGU33189.1"/>
    </source>
</evidence>
<dbReference type="AlphaFoldDB" id="A0A7C4RJ70"/>
<comment type="catalytic activity">
    <reaction evidence="16 17">
        <text>epoxyqueuosine(34) in tRNA + AH2 = queuosine(34) in tRNA + A + H2O</text>
        <dbReference type="Rhea" id="RHEA:32159"/>
        <dbReference type="Rhea" id="RHEA-COMP:18571"/>
        <dbReference type="Rhea" id="RHEA-COMP:18582"/>
        <dbReference type="ChEBI" id="CHEBI:13193"/>
        <dbReference type="ChEBI" id="CHEBI:15377"/>
        <dbReference type="ChEBI" id="CHEBI:17499"/>
        <dbReference type="ChEBI" id="CHEBI:194431"/>
        <dbReference type="ChEBI" id="CHEBI:194443"/>
        <dbReference type="EC" id="1.17.99.6"/>
    </reaction>
</comment>
<evidence type="ECO:0000256" key="10">
    <source>
        <dbReference type="ARBA" id="ARBA00023002"/>
    </source>
</evidence>
<sequence length="180" mass="21299">MNILLHTCCGPCTIYPLRILRSEGFRVTGFFYRHNIHPFTECRKREDTLNTYAASVGLPLMVQEGYDLEGFLRNVVFREKHRCDICYRSRLEETAIRARNGGFDAFSSTLLYSRYQRHDRIREIAEELATEYGVAFIYRDFRSGWTEGIVESKRLGMYRQPYCGCIYSEKDRYYKERSSS</sequence>
<evidence type="ECO:0000256" key="13">
    <source>
        <dbReference type="ARBA" id="ARBA00023157"/>
    </source>
</evidence>
<dbReference type="GO" id="GO:0052693">
    <property type="term" value="F:epoxyqueuosine reductase activity"/>
    <property type="evidence" value="ECO:0007669"/>
    <property type="project" value="UniProtKB-UniRule"/>
</dbReference>
<comment type="caution">
    <text evidence="18">The sequence shown here is derived from an EMBL/GenBank/DDBJ whole genome shotgun (WGS) entry which is preliminary data.</text>
</comment>
<dbReference type="PANTHER" id="PTHR36701:SF1">
    <property type="entry name" value="EPOXYQUEUOSINE REDUCTASE QUEH"/>
    <property type="match status" value="1"/>
</dbReference>
<dbReference type="PANTHER" id="PTHR36701">
    <property type="entry name" value="EPOXYQUEUOSINE REDUCTASE QUEH"/>
    <property type="match status" value="1"/>
</dbReference>
<keyword evidence="9 17" id="KW-0671">Queuosine biosynthesis</keyword>
<evidence type="ECO:0000256" key="2">
    <source>
        <dbReference type="ARBA" id="ARBA00004691"/>
    </source>
</evidence>
<comment type="function">
    <text evidence="1 17">Catalyzes the conversion of epoxyqueuosine (oQ) to queuosine (Q), which is a hypermodified base found in the wobble positions of tRNA(Asp), tRNA(Asn), tRNA(His) and tRNA(Tyr).</text>
</comment>
<feature type="binding site" evidence="17">
    <location>
        <position position="8"/>
    </location>
    <ligand>
        <name>[4Fe-4S] cluster</name>
        <dbReference type="ChEBI" id="CHEBI:49883"/>
    </ligand>
</feature>
<evidence type="ECO:0000256" key="11">
    <source>
        <dbReference type="ARBA" id="ARBA00023004"/>
    </source>
</evidence>
<dbReference type="EC" id="1.17.99.6" evidence="4 17"/>
<dbReference type="GO" id="GO:0051539">
    <property type="term" value="F:4 iron, 4 sulfur cluster binding"/>
    <property type="evidence" value="ECO:0007669"/>
    <property type="project" value="UniProtKB-UniRule"/>
</dbReference>
<comment type="similarity">
    <text evidence="3 17">Belongs to the QueH family.</text>
</comment>